<keyword evidence="3" id="KW-1185">Reference proteome</keyword>
<dbReference type="EMBL" id="CP066775">
    <property type="protein sequence ID" value="QQL49080.1"/>
    <property type="molecule type" value="Genomic_DNA"/>
</dbReference>
<dbReference type="InterPro" id="IPR018247">
    <property type="entry name" value="EF_Hand_1_Ca_BS"/>
</dbReference>
<dbReference type="SUPFAM" id="SSF56300">
    <property type="entry name" value="Metallo-dependent phosphatases"/>
    <property type="match status" value="1"/>
</dbReference>
<protein>
    <submittedName>
        <fullName evidence="2">Metallophosphoesterase</fullName>
    </submittedName>
</protein>
<accession>A0A6I4I7R4</accession>
<evidence type="ECO:0000313" key="3">
    <source>
        <dbReference type="Proteomes" id="UP000429232"/>
    </source>
</evidence>
<dbReference type="AlphaFoldDB" id="A0A6I4I7R4"/>
<evidence type="ECO:0000313" key="2">
    <source>
        <dbReference type="EMBL" id="QQL49080.1"/>
    </source>
</evidence>
<dbReference type="RefSeq" id="WP_157526962.1">
    <property type="nucleotide sequence ID" value="NZ_CP066775.1"/>
</dbReference>
<dbReference type="GO" id="GO:0016787">
    <property type="term" value="F:hydrolase activity"/>
    <property type="evidence" value="ECO:0007669"/>
    <property type="project" value="InterPro"/>
</dbReference>
<name>A0A6I4I7R4_9SPHI</name>
<feature type="domain" description="Calcineurin-like phosphoesterase" evidence="1">
    <location>
        <begin position="47"/>
        <end position="222"/>
    </location>
</feature>
<gene>
    <name evidence="2" type="ORF">GO620_012965</name>
</gene>
<dbReference type="InterPro" id="IPR029052">
    <property type="entry name" value="Metallo-depent_PP-like"/>
</dbReference>
<evidence type="ECO:0000259" key="1">
    <source>
        <dbReference type="Pfam" id="PF00149"/>
    </source>
</evidence>
<dbReference type="Pfam" id="PF00149">
    <property type="entry name" value="Metallophos"/>
    <property type="match status" value="1"/>
</dbReference>
<dbReference type="KEGG" id="mgik:GO620_012965"/>
<dbReference type="Gene3D" id="2.40.160.50">
    <property type="entry name" value="membrane protein fhac: a member of the omp85/tpsb transporter family"/>
    <property type="match status" value="1"/>
</dbReference>
<dbReference type="Proteomes" id="UP000429232">
    <property type="component" value="Chromosome"/>
</dbReference>
<sequence>MKRLWLILLLSIPLLLRAQDSKVVQRIIYIGDAGEADTQQGGVLSHAQARILPGKTNVIYLGDNIYPTGMGLPGALNEKETGDILKSQFEPMRAKGAPVYFIPGNHDWDRMGPQGLAKIKRQWEFITEQKDSLLKVVPGNGCADPYEIKINDSLVVIAFDSEWWLYLYSKENPDADCDCKTEDEIIARFKEILNRNRDKVIMLADHHPFISYGHHGGYYGIGDYFFPLTSVNKNLYIPLPGLGALYPVLRDGFPAAEDQSHPLYRTMVDKIYKAFEGFPNMMVVSGHEHGLQFNKDHDRIQVVSGSGAKEAFVKKGPHSLYAETKPGFVIADLLADKSIKFTYYAGVDTVYSQVFTYTKPYVPIQPLKLITAQPIAADSIIVKARPDFDRVNPLHRKIYGENYRKEWAAAVKLPVIKISTFKGGLTPVRLGSVHQTSSLLLKDASGKEWILSSIEKYPEITLPQQRRETFAKSWFSDALSAQHPYAAMVVPVLARAVKVAHTNPVIGYVSPDRRLSFYEPDFAGKICVIEEANPGNRSDNTGVMMKQLDRNDNNRVDTLEFLRARLLDWFIGDWNQQQDQWRWVNRSQGNFKYYSALPRDRDQTFFVNQGIIPNAASAKWMSPYLKGYTTDKDYIKDFYFNGHELDSRFLSGIDLATWDATAKLFAANLTDSVLEAALRRLPLAAYNIRHKTLLKQMQYRRDHLVAEADKYYSFFNRVVDFKATDDDEVFIVKDTIDNNLLVAVYKRSKRGYTGSAIYTKIFDHTVTREVRIYAGKGNDSVSIDDKSGLIKVRVIGGRGQKVYNVASTNQHTKIYGKQSDVKLSGAAAQLVTRHFSNDSTTVSYQPVNLFNTTIPILNFGYNPDDGVWAQGGVRVILNGFRKSPGQIQQITYMHGFGNNANRVDYTGEWLNTLGKPDLEINARIYTPQVSNFFGAGNDSPFNKTGAYKDYYRARYDLIGLDAYARFHNRARSTFVRIGPAFEYYHYQPGDNLRLIDQPNLIHNYDSTSINKDKLHAGINVWYVNDKRNSAILPAYGVYISLKLQGLIGLNGYSNSFTQFIPQVQLIKSVTTNSSFVINNTIGGGLTLGRPAFYQLLYLGGPENLAGLRQYRYAGTQMLYDTFSARYKFNVLAPYILPGQYGITATYGIGRVWGNNISSKTWHNSLACGFYFAPADMALLQIQTGYSKDGWYPFVTLKLNI</sequence>
<dbReference type="InterPro" id="IPR004843">
    <property type="entry name" value="Calcineurin-like_PHP"/>
</dbReference>
<reference evidence="2 3" key="1">
    <citation type="submission" date="2020-12" db="EMBL/GenBank/DDBJ databases">
        <title>HMF7856_wgs.fasta genome submission.</title>
        <authorList>
            <person name="Kang H."/>
            <person name="Kim H."/>
            <person name="Joh K."/>
        </authorList>
    </citation>
    <scope>NUCLEOTIDE SEQUENCE [LARGE SCALE GENOMIC DNA]</scope>
    <source>
        <strain evidence="2 3">HMF7856</strain>
    </source>
</reference>
<dbReference type="PROSITE" id="PS00018">
    <property type="entry name" value="EF_HAND_1"/>
    <property type="match status" value="1"/>
</dbReference>
<proteinExistence type="predicted"/>
<dbReference type="Gene3D" id="3.60.21.10">
    <property type="match status" value="2"/>
</dbReference>
<organism evidence="2 3">
    <name type="scientific">Mucilaginibacter ginkgonis</name>
    <dbReference type="NCBI Taxonomy" id="2682091"/>
    <lineage>
        <taxon>Bacteria</taxon>
        <taxon>Pseudomonadati</taxon>
        <taxon>Bacteroidota</taxon>
        <taxon>Sphingobacteriia</taxon>
        <taxon>Sphingobacteriales</taxon>
        <taxon>Sphingobacteriaceae</taxon>
        <taxon>Mucilaginibacter</taxon>
    </lineage>
</organism>